<dbReference type="Pfam" id="PF01103">
    <property type="entry name" value="Omp85"/>
    <property type="match status" value="1"/>
</dbReference>
<keyword evidence="4 9" id="KW-0732">Signal</keyword>
<evidence type="ECO:0000256" key="9">
    <source>
        <dbReference type="SAM" id="SignalP"/>
    </source>
</evidence>
<feature type="domain" description="POTRA" evidence="10">
    <location>
        <begin position="316"/>
        <end position="402"/>
    </location>
</feature>
<dbReference type="Proteomes" id="UP000199053">
    <property type="component" value="Unassembled WGS sequence"/>
</dbReference>
<dbReference type="PANTHER" id="PTHR12815:SF47">
    <property type="entry name" value="TRANSLOCATION AND ASSEMBLY MODULE SUBUNIT TAMA"/>
    <property type="match status" value="1"/>
</dbReference>
<dbReference type="InterPro" id="IPR000184">
    <property type="entry name" value="Bac_surfAg_D15"/>
</dbReference>
<dbReference type="Gene3D" id="2.40.160.50">
    <property type="entry name" value="membrane protein fhac: a member of the omp85/tpsb transporter family"/>
    <property type="match status" value="1"/>
</dbReference>
<sequence length="904" mass="100956">MPRIRFLFLLIAATLAFLLNSGAQKAQAEDASSIVLAVLPFEVNANADTQYLKDSLPTLVSDRLREAGFRVVDQKKVMQLVDEQGYEFLNIQSAKDMALLAGSGYSIYGSFSQIGEDLSLDVRLVEAFGMKPAVPLFVSKKGLINLLPAVDELVAKVKLELLSQDKIADVEVVGTRVLDKDVVMMRTNIKVGDIYTPYKINADLKNIYALGYFEDVKVKVSDVPGGKKIVFEVVEKPRIQAITVQGADAIDSEDILSAVNTKKGAVLNPKVLSDDLNTVREMYRKEGYYKAKVDYNVDGEGAQARLNLKVDEGKKLYIEGIIIQGAEKLDPEEVKAQLALTERGWLSWFTKTGVLKEELLERDAAAILAYYGNRGFIKAKVGEPEVEIKDDGIYVTFQVSEGDRYKVGRVELRGDLIVKKSKLKEIIAADDMADGGEYLDRSVLREDMKALSDFYANFGYAYADANIQFDQNSEDKTVAITFMISKRQKVHIRRVIIEGNSKTRNNVILREMRLADGDQFSGFKLQRSIVRLNKLDYFSEVDIEPIPTGDPSEMDLKVKVKDKNTGMVSGGIGYSTSDSVFVSAKITERNLFGRGWDFGLNGGWSSKSISYGLNFYNPRVGDTLWGAGAQTYWRNEDFDDYDKQTIGAGIEASYPVGEYTNFFTNYRLDNYYISNVSKTAAQSIKDIEGYNWSSIVTAGFKRDTTNKAFNPSTGTLNTATVAMGGGILMGDDSYVKYTLDSNYFTPVFWDLIFHWRGKVGFIHDNFGDGDIPVFEKFYLGGINDVRGYSSREISPRDSVSDDRIGGNKMMFMNFELLFPINEEFGLVGVTFFDIGNTWGEGDSFFTDTKQADGNDLTLGLYKSIGAGIRWFSPMGPIRVEYGYGLDKLKDSSRHKIEFSMGQFF</sequence>
<name>A0A1G9HD07_9BACT</name>
<dbReference type="InterPro" id="IPR023707">
    <property type="entry name" value="OM_assembly_BamA"/>
</dbReference>
<dbReference type="PIRSF" id="PIRSF006076">
    <property type="entry name" value="OM_assembly_OMP85"/>
    <property type="match status" value="1"/>
</dbReference>
<evidence type="ECO:0000259" key="10">
    <source>
        <dbReference type="PROSITE" id="PS51779"/>
    </source>
</evidence>
<feature type="domain" description="POTRA" evidence="10">
    <location>
        <begin position="490"/>
        <end position="563"/>
    </location>
</feature>
<dbReference type="STRING" id="246191.SAMN05660337_2111"/>
<dbReference type="InterPro" id="IPR010827">
    <property type="entry name" value="BamA/TamA_POTRA"/>
</dbReference>
<dbReference type="PROSITE" id="PS51779">
    <property type="entry name" value="POTRA"/>
    <property type="match status" value="4"/>
</dbReference>
<evidence type="ECO:0000256" key="7">
    <source>
        <dbReference type="ARBA" id="ARBA00023237"/>
    </source>
</evidence>
<keyword evidence="3" id="KW-0812">Transmembrane</keyword>
<reference evidence="12" key="1">
    <citation type="submission" date="2016-10" db="EMBL/GenBank/DDBJ databases">
        <authorList>
            <person name="Varghese N."/>
            <person name="Submissions S."/>
        </authorList>
    </citation>
    <scope>NUCLEOTIDE SEQUENCE [LARGE SCALE GENOMIC DNA]</scope>
    <source>
        <strain evidence="12">DSM 16995</strain>
    </source>
</reference>
<dbReference type="PANTHER" id="PTHR12815">
    <property type="entry name" value="SORTING AND ASSEMBLY MACHINERY SAMM50 PROTEIN FAMILY MEMBER"/>
    <property type="match status" value="1"/>
</dbReference>
<keyword evidence="12" id="KW-1185">Reference proteome</keyword>
<keyword evidence="6" id="KW-0472">Membrane</keyword>
<dbReference type="Gene3D" id="3.10.20.310">
    <property type="entry name" value="membrane protein fhac"/>
    <property type="match status" value="5"/>
</dbReference>
<evidence type="ECO:0000256" key="4">
    <source>
        <dbReference type="ARBA" id="ARBA00022729"/>
    </source>
</evidence>
<dbReference type="InterPro" id="IPR039910">
    <property type="entry name" value="D15-like"/>
</dbReference>
<organism evidence="11 12">
    <name type="scientific">Maridesulfovibrio ferrireducens</name>
    <dbReference type="NCBI Taxonomy" id="246191"/>
    <lineage>
        <taxon>Bacteria</taxon>
        <taxon>Pseudomonadati</taxon>
        <taxon>Thermodesulfobacteriota</taxon>
        <taxon>Desulfovibrionia</taxon>
        <taxon>Desulfovibrionales</taxon>
        <taxon>Desulfovibrionaceae</taxon>
        <taxon>Maridesulfovibrio</taxon>
    </lineage>
</organism>
<evidence type="ECO:0000256" key="5">
    <source>
        <dbReference type="ARBA" id="ARBA00022737"/>
    </source>
</evidence>
<keyword evidence="2" id="KW-1134">Transmembrane beta strand</keyword>
<dbReference type="InterPro" id="IPR034746">
    <property type="entry name" value="POTRA"/>
</dbReference>
<dbReference type="RefSeq" id="WP_092160872.1">
    <property type="nucleotide sequence ID" value="NZ_FNGA01000003.1"/>
</dbReference>
<dbReference type="NCBIfam" id="TIGR03303">
    <property type="entry name" value="OM_YaeT"/>
    <property type="match status" value="1"/>
</dbReference>
<dbReference type="GO" id="GO:0071709">
    <property type="term" value="P:membrane assembly"/>
    <property type="evidence" value="ECO:0007669"/>
    <property type="project" value="InterPro"/>
</dbReference>
<dbReference type="EMBL" id="FNGA01000003">
    <property type="protein sequence ID" value="SDL10840.1"/>
    <property type="molecule type" value="Genomic_DNA"/>
</dbReference>
<feature type="chain" id="PRO_5011701586" description="Outer membrane protein assembly factor BamA" evidence="9">
    <location>
        <begin position="29"/>
        <end position="904"/>
    </location>
</feature>
<dbReference type="GO" id="GO:0009279">
    <property type="term" value="C:cell outer membrane"/>
    <property type="evidence" value="ECO:0007669"/>
    <property type="project" value="UniProtKB-UniRule"/>
</dbReference>
<feature type="signal peptide" evidence="9">
    <location>
        <begin position="1"/>
        <end position="28"/>
    </location>
</feature>
<feature type="domain" description="POTRA" evidence="10">
    <location>
        <begin position="237"/>
        <end position="313"/>
    </location>
</feature>
<evidence type="ECO:0000313" key="11">
    <source>
        <dbReference type="EMBL" id="SDL10840.1"/>
    </source>
</evidence>
<evidence type="ECO:0000256" key="3">
    <source>
        <dbReference type="ARBA" id="ARBA00022692"/>
    </source>
</evidence>
<dbReference type="OrthoDB" id="9803054at2"/>
<evidence type="ECO:0000313" key="12">
    <source>
        <dbReference type="Proteomes" id="UP000199053"/>
    </source>
</evidence>
<evidence type="ECO:0000256" key="6">
    <source>
        <dbReference type="ARBA" id="ARBA00023136"/>
    </source>
</evidence>
<accession>A0A1G9HD07</accession>
<comment type="subcellular location">
    <subcellularLocation>
        <location evidence="1">Membrane</location>
    </subcellularLocation>
</comment>
<evidence type="ECO:0000256" key="1">
    <source>
        <dbReference type="ARBA" id="ARBA00004370"/>
    </source>
</evidence>
<evidence type="ECO:0000256" key="8">
    <source>
        <dbReference type="NCBIfam" id="TIGR03303"/>
    </source>
</evidence>
<evidence type="ECO:0000256" key="2">
    <source>
        <dbReference type="ARBA" id="ARBA00022452"/>
    </source>
</evidence>
<feature type="domain" description="POTRA" evidence="10">
    <location>
        <begin position="165"/>
        <end position="236"/>
    </location>
</feature>
<dbReference type="Pfam" id="PF07244">
    <property type="entry name" value="POTRA"/>
    <property type="match status" value="5"/>
</dbReference>
<gene>
    <name evidence="11" type="ORF">SAMN05660337_2111</name>
</gene>
<protein>
    <recommendedName>
        <fullName evidence="8">Outer membrane protein assembly factor BamA</fullName>
    </recommendedName>
</protein>
<proteinExistence type="predicted"/>
<keyword evidence="7" id="KW-0998">Cell outer membrane</keyword>
<keyword evidence="5" id="KW-0677">Repeat</keyword>
<dbReference type="AlphaFoldDB" id="A0A1G9HD07"/>